<sequence>MRPVGIVDAASHLPEHEVGREFFERHARPDDPLLRHPMFRAPEFRRYARRDETGADLIERAIGALAGRHGWDTVRGVDVLLTYNGLPDVPFLGSGAEVARRAGLHPTTIVDVHNGHCAVLPHLLDLATTLLQRAGADSALLCVAQTAGRIFTQPTVRVSAHASVPGDGAAVVLLRAGARPASPILATAVHHYPEYAPDVGITLDDGRLYWEPGTAEMDIRFDGRKAENVVERGTKIVPEVVRAACAEAGVDLAGVDLLITNQPNRLLLRNWARDLGIPAERHFDTFDRYGNLFGAGAPVNLDHALRAGRLRPGSLLVLAGFAGAGELAAAAVVRWGGDSGDSSDKAVWRVGRNEHER</sequence>
<dbReference type="Gene3D" id="3.40.47.10">
    <property type="match status" value="2"/>
</dbReference>
<evidence type="ECO:0000256" key="1">
    <source>
        <dbReference type="ARBA" id="ARBA00022679"/>
    </source>
</evidence>
<dbReference type="Proteomes" id="UP000198727">
    <property type="component" value="Unassembled WGS sequence"/>
</dbReference>
<dbReference type="SUPFAM" id="SSF53901">
    <property type="entry name" value="Thiolase-like"/>
    <property type="match status" value="1"/>
</dbReference>
<protein>
    <submittedName>
        <fullName evidence="4">3-oxoacyl-[acyl-carrier-protein] synthase-3</fullName>
    </submittedName>
</protein>
<evidence type="ECO:0000256" key="2">
    <source>
        <dbReference type="ARBA" id="ARBA00023315"/>
    </source>
</evidence>
<dbReference type="EMBL" id="FOWW01000013">
    <property type="protein sequence ID" value="SFQ69157.1"/>
    <property type="molecule type" value="Genomic_DNA"/>
</dbReference>
<feature type="domain" description="Beta-ketoacyl-[acyl-carrier-protein] synthase III C-terminal" evidence="3">
    <location>
        <begin position="245"/>
        <end position="335"/>
    </location>
</feature>
<proteinExistence type="predicted"/>
<reference evidence="5" key="1">
    <citation type="submission" date="2016-10" db="EMBL/GenBank/DDBJ databases">
        <authorList>
            <person name="Varghese N."/>
            <person name="Submissions S."/>
        </authorList>
    </citation>
    <scope>NUCLEOTIDE SEQUENCE [LARGE SCALE GENOMIC DNA]</scope>
    <source>
        <strain evidence="5">CGMCC 4.5579</strain>
    </source>
</reference>
<keyword evidence="2" id="KW-0012">Acyltransferase</keyword>
<dbReference type="InterPro" id="IPR016039">
    <property type="entry name" value="Thiolase-like"/>
</dbReference>
<keyword evidence="5" id="KW-1185">Reference proteome</keyword>
<evidence type="ECO:0000313" key="4">
    <source>
        <dbReference type="EMBL" id="SFQ69157.1"/>
    </source>
</evidence>
<accession>A0A1I6AKW0</accession>
<dbReference type="PANTHER" id="PTHR34069:SF2">
    <property type="entry name" value="BETA-KETOACYL-[ACYL-CARRIER-PROTEIN] SYNTHASE III"/>
    <property type="match status" value="1"/>
</dbReference>
<organism evidence="4 5">
    <name type="scientific">Amycolatopsis arida</name>
    <dbReference type="NCBI Taxonomy" id="587909"/>
    <lineage>
        <taxon>Bacteria</taxon>
        <taxon>Bacillati</taxon>
        <taxon>Actinomycetota</taxon>
        <taxon>Actinomycetes</taxon>
        <taxon>Pseudonocardiales</taxon>
        <taxon>Pseudonocardiaceae</taxon>
        <taxon>Amycolatopsis</taxon>
    </lineage>
</organism>
<gene>
    <name evidence="4" type="ORF">SAMN05421810_11331</name>
</gene>
<dbReference type="AlphaFoldDB" id="A0A1I6AKW0"/>
<dbReference type="InterPro" id="IPR013747">
    <property type="entry name" value="ACP_syn_III_C"/>
</dbReference>
<keyword evidence="1" id="KW-0808">Transferase</keyword>
<dbReference type="GO" id="GO:0016746">
    <property type="term" value="F:acyltransferase activity"/>
    <property type="evidence" value="ECO:0007669"/>
    <property type="project" value="UniProtKB-KW"/>
</dbReference>
<evidence type="ECO:0000259" key="3">
    <source>
        <dbReference type="Pfam" id="PF08541"/>
    </source>
</evidence>
<dbReference type="STRING" id="587909.SAMN05421810_11331"/>
<dbReference type="OrthoDB" id="4758553at2"/>
<dbReference type="GO" id="GO:0044550">
    <property type="term" value="P:secondary metabolite biosynthetic process"/>
    <property type="evidence" value="ECO:0007669"/>
    <property type="project" value="TreeGrafter"/>
</dbReference>
<evidence type="ECO:0000313" key="5">
    <source>
        <dbReference type="Proteomes" id="UP000198727"/>
    </source>
</evidence>
<name>A0A1I6AKW0_9PSEU</name>
<dbReference type="PANTHER" id="PTHR34069">
    <property type="entry name" value="3-OXOACYL-[ACYL-CARRIER-PROTEIN] SYNTHASE 3"/>
    <property type="match status" value="1"/>
</dbReference>
<dbReference type="Pfam" id="PF08541">
    <property type="entry name" value="ACP_syn_III_C"/>
    <property type="match status" value="1"/>
</dbReference>
<dbReference type="RefSeq" id="WP_092536203.1">
    <property type="nucleotide sequence ID" value="NZ_FOWW01000013.1"/>
</dbReference>